<sequence length="378" mass="43771">MKRQAQPKAQHDNRRTNDVFENQQPTNDSTFYPLPIAINRAEMVSWRWLQDSLGYTYAYNEMKDEYYYYDSNTGIIYDYTPYYKSLGYVKGEPPALKQEAYQGANSNLGYGAVSGSTTGVESQQDEKKKGTKRKKVRAAGGEVWIDQTLDEWDQNDYRLFVGDLGTDVSDDLLHRTFSAYPSLLKTKIVRDNKTSRSKGYGFVSFSDPKDYVKAWKEMDGVQESAILNLNKQYKKVKTILFFLTIIVRLKTTGDNKYRLKKETRSVKMAKSGRSKSKIRMRNLRREKIYGPVEAERTARLAEKQKIKSGTVDQLMMDSENVEKVDQPETMEVEGQTKKTNVASNNSIDRQRKEKKMKYSKKKRVGAKKKGFKWVPQKH</sequence>
<evidence type="ECO:0000256" key="1">
    <source>
        <dbReference type="ARBA" id="ARBA00022884"/>
    </source>
</evidence>
<evidence type="ECO:0000313" key="5">
    <source>
        <dbReference type="EMBL" id="OMH86165.1"/>
    </source>
</evidence>
<comment type="caution">
    <text evidence="5">The sequence shown here is derived from an EMBL/GenBank/DDBJ whole genome shotgun (WGS) entry which is preliminary data.</text>
</comment>
<dbReference type="Proteomes" id="UP000188320">
    <property type="component" value="Unassembled WGS sequence"/>
</dbReference>
<evidence type="ECO:0000259" key="4">
    <source>
        <dbReference type="PROSITE" id="PS50102"/>
    </source>
</evidence>
<evidence type="ECO:0000256" key="3">
    <source>
        <dbReference type="SAM" id="MobiDB-lite"/>
    </source>
</evidence>
<keyword evidence="6" id="KW-1185">Reference proteome</keyword>
<evidence type="ECO:0000256" key="2">
    <source>
        <dbReference type="PROSITE-ProRule" id="PRU00176"/>
    </source>
</evidence>
<dbReference type="InterPro" id="IPR050825">
    <property type="entry name" value="RBM42_RBP45_47-like"/>
</dbReference>
<dbReference type="Pfam" id="PF00076">
    <property type="entry name" value="RRM_1"/>
    <property type="match status" value="1"/>
</dbReference>
<proteinExistence type="predicted"/>
<feature type="domain" description="RRM" evidence="4">
    <location>
        <begin position="157"/>
        <end position="234"/>
    </location>
</feature>
<dbReference type="SMART" id="SM00360">
    <property type="entry name" value="RRM"/>
    <property type="match status" value="1"/>
</dbReference>
<dbReference type="SUPFAM" id="SSF54928">
    <property type="entry name" value="RNA-binding domain, RBD"/>
    <property type="match status" value="1"/>
</dbReference>
<feature type="region of interest" description="Disordered" evidence="3">
    <location>
        <begin position="1"/>
        <end position="26"/>
    </location>
</feature>
<dbReference type="InterPro" id="IPR012677">
    <property type="entry name" value="Nucleotide-bd_a/b_plait_sf"/>
</dbReference>
<dbReference type="EMBL" id="LSSK01000012">
    <property type="protein sequence ID" value="OMH86165.1"/>
    <property type="molecule type" value="Genomic_DNA"/>
</dbReference>
<dbReference type="GO" id="GO:0003729">
    <property type="term" value="F:mRNA binding"/>
    <property type="evidence" value="ECO:0007669"/>
    <property type="project" value="InterPro"/>
</dbReference>
<name>A0A1R1PYZ6_ZANCU</name>
<accession>A0A1R1PYZ6</accession>
<dbReference type="PANTHER" id="PTHR47640">
    <property type="entry name" value="TRNA SELENOCYSTEINE 1-ASSOCIATED PROTEIN 1-RELATED-RELATED"/>
    <property type="match status" value="1"/>
</dbReference>
<dbReference type="Gene3D" id="3.30.70.330">
    <property type="match status" value="1"/>
</dbReference>
<feature type="compositionally biased region" description="Basic residues" evidence="3">
    <location>
        <begin position="352"/>
        <end position="378"/>
    </location>
</feature>
<dbReference type="OrthoDB" id="1749473at2759"/>
<keyword evidence="1 2" id="KW-0694">RNA-binding</keyword>
<feature type="region of interest" description="Disordered" evidence="3">
    <location>
        <begin position="323"/>
        <end position="378"/>
    </location>
</feature>
<reference evidence="6" key="1">
    <citation type="submission" date="2017-01" db="EMBL/GenBank/DDBJ databases">
        <authorList>
            <person name="Wang Y."/>
            <person name="White M."/>
            <person name="Kvist S."/>
            <person name="Moncalvo J.-M."/>
        </authorList>
    </citation>
    <scope>NUCLEOTIDE SEQUENCE [LARGE SCALE GENOMIC DNA]</scope>
    <source>
        <strain evidence="6">COL-18-3</strain>
    </source>
</reference>
<dbReference type="Pfam" id="PF10338">
    <property type="entry name" value="YBL028C_N"/>
    <property type="match status" value="1"/>
</dbReference>
<dbReference type="InterPro" id="IPR019434">
    <property type="entry name" value="DUF2423"/>
</dbReference>
<dbReference type="InterPro" id="IPR035979">
    <property type="entry name" value="RBD_domain_sf"/>
</dbReference>
<organism evidence="5 6">
    <name type="scientific">Zancudomyces culisetae</name>
    <name type="common">Gut fungus</name>
    <name type="synonym">Smittium culisetae</name>
    <dbReference type="NCBI Taxonomy" id="1213189"/>
    <lineage>
        <taxon>Eukaryota</taxon>
        <taxon>Fungi</taxon>
        <taxon>Fungi incertae sedis</taxon>
        <taxon>Zoopagomycota</taxon>
        <taxon>Kickxellomycotina</taxon>
        <taxon>Harpellomycetes</taxon>
        <taxon>Harpellales</taxon>
        <taxon>Legeriomycetaceae</taxon>
        <taxon>Zancudomyces</taxon>
    </lineage>
</organism>
<dbReference type="PROSITE" id="PS50102">
    <property type="entry name" value="RRM"/>
    <property type="match status" value="1"/>
</dbReference>
<gene>
    <name evidence="5" type="ORF">AX774_g279</name>
</gene>
<feature type="compositionally biased region" description="Basic and acidic residues" evidence="3">
    <location>
        <begin position="9"/>
        <end position="18"/>
    </location>
</feature>
<feature type="compositionally biased region" description="Polar residues" evidence="3">
    <location>
        <begin position="337"/>
        <end position="347"/>
    </location>
</feature>
<dbReference type="AlphaFoldDB" id="A0A1R1PYZ6"/>
<dbReference type="PANTHER" id="PTHR47640:SF11">
    <property type="entry name" value="RNA-BINDING PROTEIN 42"/>
    <property type="match status" value="1"/>
</dbReference>
<protein>
    <submittedName>
        <fullName evidence="5">RNA-binding protein 42</fullName>
    </submittedName>
</protein>
<dbReference type="InterPro" id="IPR000504">
    <property type="entry name" value="RRM_dom"/>
</dbReference>
<feature type="region of interest" description="Disordered" evidence="3">
    <location>
        <begin position="115"/>
        <end position="134"/>
    </location>
</feature>
<evidence type="ECO:0000313" key="6">
    <source>
        <dbReference type="Proteomes" id="UP000188320"/>
    </source>
</evidence>